<sequence length="510" mass="57485">METSYNNFYRAFITVLMAFAITGPLHSLRAQTLFQGNVSETLGIDSFTVHYSIEPFQEFNMYGFPQEKLVKVRNGRFRLVLEDAPGLFYIRFSFPRAAYRKTGTSLRTVADSPILVRGNAPIDVTIDEQGIYMEGESKAMFDLQMDLYSLNYQLSASRAEIMGGYNGADMEDLEVAAMDMLSGTKALYDQAQGNAMAIAGPGYGNLPDSVRNRLLLDYLGDLRLRQLFDLKFRLQDSRVGRFVADFYVDSLLSEPGGEIIGTYKGNSPLFSNYLAAKIKLDLQMASYRVGRNIVFGMPVYLDLASRKFTGRAYDQVAFALYINGAMRQEILPRTYQKLLSTIGSEAYRKYLEGQRAIREEASRSYQFSFPDETGRLISNSDLKGKVVLMDFWFTGCGGCKNLHLAMEEVKEAFRDEPDIVFVSMNVDKSREAWLQSVRSGEYTDPGDVKLWIGKGKGGGIIDHYRVSSYPTMVLVGKDDNLVMVNPPDPRNPAKKKELIYLLREALKKGE</sequence>
<accession>A0AAJ5C232</accession>
<dbReference type="GO" id="GO:0017004">
    <property type="term" value="P:cytochrome complex assembly"/>
    <property type="evidence" value="ECO:0007669"/>
    <property type="project" value="UniProtKB-KW"/>
</dbReference>
<evidence type="ECO:0000256" key="4">
    <source>
        <dbReference type="ARBA" id="ARBA00023284"/>
    </source>
</evidence>
<gene>
    <name evidence="6" type="primary">resA_9</name>
    <name evidence="6" type="ORF">SAMEA4412673_03805</name>
</gene>
<keyword evidence="3" id="KW-1015">Disulfide bond</keyword>
<dbReference type="PROSITE" id="PS51352">
    <property type="entry name" value="THIOREDOXIN_2"/>
    <property type="match status" value="1"/>
</dbReference>
<name>A0AAJ5C232_9SPHI</name>
<feature type="domain" description="Thioredoxin" evidence="5">
    <location>
        <begin position="358"/>
        <end position="507"/>
    </location>
</feature>
<comment type="subcellular location">
    <subcellularLocation>
        <location evidence="1">Cell envelope</location>
    </subcellularLocation>
</comment>
<dbReference type="Proteomes" id="UP000215355">
    <property type="component" value="Chromosome 1"/>
</dbReference>
<dbReference type="GO" id="GO:0030313">
    <property type="term" value="C:cell envelope"/>
    <property type="evidence" value="ECO:0007669"/>
    <property type="project" value="UniProtKB-SubCell"/>
</dbReference>
<keyword evidence="4" id="KW-0676">Redox-active center</keyword>
<dbReference type="InterPro" id="IPR050553">
    <property type="entry name" value="Thioredoxin_ResA/DsbE_sf"/>
</dbReference>
<dbReference type="Gene3D" id="3.40.30.10">
    <property type="entry name" value="Glutaredoxin"/>
    <property type="match status" value="1"/>
</dbReference>
<organism evidence="6 7">
    <name type="scientific">Sphingobacterium mizutaii</name>
    <dbReference type="NCBI Taxonomy" id="1010"/>
    <lineage>
        <taxon>Bacteria</taxon>
        <taxon>Pseudomonadati</taxon>
        <taxon>Bacteroidota</taxon>
        <taxon>Sphingobacteriia</taxon>
        <taxon>Sphingobacteriales</taxon>
        <taxon>Sphingobacteriaceae</taxon>
        <taxon>Sphingobacterium</taxon>
    </lineage>
</organism>
<dbReference type="AlphaFoldDB" id="A0AAJ5C232"/>
<reference evidence="6 7" key="1">
    <citation type="submission" date="2017-06" db="EMBL/GenBank/DDBJ databases">
        <authorList>
            <consortium name="Pathogen Informatics"/>
        </authorList>
    </citation>
    <scope>NUCLEOTIDE SEQUENCE [LARGE SCALE GENOMIC DNA]</scope>
    <source>
        <strain evidence="6 7">NCTC12149</strain>
    </source>
</reference>
<dbReference type="SUPFAM" id="SSF52833">
    <property type="entry name" value="Thioredoxin-like"/>
    <property type="match status" value="1"/>
</dbReference>
<dbReference type="Pfam" id="PF13905">
    <property type="entry name" value="Thioredoxin_8"/>
    <property type="match status" value="1"/>
</dbReference>
<dbReference type="EMBL" id="LT906468">
    <property type="protein sequence ID" value="SNV62533.1"/>
    <property type="molecule type" value="Genomic_DNA"/>
</dbReference>
<keyword evidence="2" id="KW-0201">Cytochrome c-type biogenesis</keyword>
<evidence type="ECO:0000313" key="7">
    <source>
        <dbReference type="Proteomes" id="UP000215355"/>
    </source>
</evidence>
<dbReference type="InterPro" id="IPR013766">
    <property type="entry name" value="Thioredoxin_domain"/>
</dbReference>
<evidence type="ECO:0000256" key="3">
    <source>
        <dbReference type="ARBA" id="ARBA00023157"/>
    </source>
</evidence>
<evidence type="ECO:0000256" key="1">
    <source>
        <dbReference type="ARBA" id="ARBA00004196"/>
    </source>
</evidence>
<proteinExistence type="predicted"/>
<dbReference type="KEGG" id="smiz:4412673_03805"/>
<evidence type="ECO:0000256" key="2">
    <source>
        <dbReference type="ARBA" id="ARBA00022748"/>
    </source>
</evidence>
<protein>
    <submittedName>
        <fullName evidence="6">Thiol-disulfide oxidoreductase resA</fullName>
    </submittedName>
</protein>
<dbReference type="InterPro" id="IPR036249">
    <property type="entry name" value="Thioredoxin-like_sf"/>
</dbReference>
<dbReference type="PANTHER" id="PTHR42852">
    <property type="entry name" value="THIOL:DISULFIDE INTERCHANGE PROTEIN DSBE"/>
    <property type="match status" value="1"/>
</dbReference>
<evidence type="ECO:0000259" key="5">
    <source>
        <dbReference type="PROSITE" id="PS51352"/>
    </source>
</evidence>
<dbReference type="RefSeq" id="WP_093099452.1">
    <property type="nucleotide sequence ID" value="NZ_FNGK01000004.1"/>
</dbReference>
<evidence type="ECO:0000313" key="6">
    <source>
        <dbReference type="EMBL" id="SNV62533.1"/>
    </source>
</evidence>
<dbReference type="PANTHER" id="PTHR42852:SF6">
    <property type="entry name" value="THIOL:DISULFIDE INTERCHANGE PROTEIN DSBE"/>
    <property type="match status" value="1"/>
</dbReference>
<dbReference type="InterPro" id="IPR012336">
    <property type="entry name" value="Thioredoxin-like_fold"/>
</dbReference>
<dbReference type="CDD" id="cd02966">
    <property type="entry name" value="TlpA_like_family"/>
    <property type="match status" value="1"/>
</dbReference>